<proteinExistence type="predicted"/>
<evidence type="ECO:0000313" key="3">
    <source>
        <dbReference type="EMBL" id="MBO8473830.1"/>
    </source>
</evidence>
<sequence length="147" mass="17112">MNPFLENPDDSRIRTTIAIWAGIFFIILILVPTVCSIAYYCREDDPWPQNRYLEEFTNYDPTKDVLDIKSIDHENKIIHYYQYRNDPHDWTPEPAPPAASRSSQQTTITIDGKETTIDASPEEIISSMMDQVDYNEMLDFYGGPELR</sequence>
<comment type="caution">
    <text evidence="3">The sequence shown here is derived from an EMBL/GenBank/DDBJ whole genome shotgun (WGS) entry which is preliminary data.</text>
</comment>
<organism evidence="3 4">
    <name type="scientific">Candidatus Cryptobacteroides faecigallinarum</name>
    <dbReference type="NCBI Taxonomy" id="2840763"/>
    <lineage>
        <taxon>Bacteria</taxon>
        <taxon>Pseudomonadati</taxon>
        <taxon>Bacteroidota</taxon>
        <taxon>Bacteroidia</taxon>
        <taxon>Bacteroidales</taxon>
        <taxon>Candidatus Cryptobacteroides</taxon>
    </lineage>
</organism>
<evidence type="ECO:0000256" key="1">
    <source>
        <dbReference type="SAM" id="MobiDB-lite"/>
    </source>
</evidence>
<accession>A0A9D9IKE7</accession>
<keyword evidence="2" id="KW-0812">Transmembrane</keyword>
<reference evidence="3" key="1">
    <citation type="submission" date="2020-10" db="EMBL/GenBank/DDBJ databases">
        <authorList>
            <person name="Gilroy R."/>
        </authorList>
    </citation>
    <scope>NUCLEOTIDE SEQUENCE</scope>
    <source>
        <strain evidence="3">B1-13419</strain>
    </source>
</reference>
<feature type="transmembrane region" description="Helical" evidence="2">
    <location>
        <begin position="17"/>
        <end position="41"/>
    </location>
</feature>
<gene>
    <name evidence="3" type="ORF">IAB91_00870</name>
</gene>
<evidence type="ECO:0000313" key="4">
    <source>
        <dbReference type="Proteomes" id="UP000823757"/>
    </source>
</evidence>
<reference evidence="3" key="2">
    <citation type="journal article" date="2021" name="PeerJ">
        <title>Extensive microbial diversity within the chicken gut microbiome revealed by metagenomics and culture.</title>
        <authorList>
            <person name="Gilroy R."/>
            <person name="Ravi A."/>
            <person name="Getino M."/>
            <person name="Pursley I."/>
            <person name="Horton D.L."/>
            <person name="Alikhan N.F."/>
            <person name="Baker D."/>
            <person name="Gharbi K."/>
            <person name="Hall N."/>
            <person name="Watson M."/>
            <person name="Adriaenssens E.M."/>
            <person name="Foster-Nyarko E."/>
            <person name="Jarju S."/>
            <person name="Secka A."/>
            <person name="Antonio M."/>
            <person name="Oren A."/>
            <person name="Chaudhuri R.R."/>
            <person name="La Ragione R."/>
            <person name="Hildebrand F."/>
            <person name="Pallen M.J."/>
        </authorList>
    </citation>
    <scope>NUCLEOTIDE SEQUENCE</scope>
    <source>
        <strain evidence="3">B1-13419</strain>
    </source>
</reference>
<dbReference type="AlphaFoldDB" id="A0A9D9IKE7"/>
<evidence type="ECO:0000256" key="2">
    <source>
        <dbReference type="SAM" id="Phobius"/>
    </source>
</evidence>
<keyword evidence="2" id="KW-0472">Membrane</keyword>
<protein>
    <submittedName>
        <fullName evidence="3">Uncharacterized protein</fullName>
    </submittedName>
</protein>
<dbReference type="Proteomes" id="UP000823757">
    <property type="component" value="Unassembled WGS sequence"/>
</dbReference>
<feature type="region of interest" description="Disordered" evidence="1">
    <location>
        <begin position="86"/>
        <end position="111"/>
    </location>
</feature>
<name>A0A9D9IKE7_9BACT</name>
<keyword evidence="2" id="KW-1133">Transmembrane helix</keyword>
<dbReference type="EMBL" id="JADIMD010000010">
    <property type="protein sequence ID" value="MBO8473830.1"/>
    <property type="molecule type" value="Genomic_DNA"/>
</dbReference>